<evidence type="ECO:0000313" key="2">
    <source>
        <dbReference type="Proteomes" id="UP000626092"/>
    </source>
</evidence>
<reference evidence="1" key="1">
    <citation type="submission" date="2019-11" db="EMBL/GenBank/DDBJ databases">
        <authorList>
            <person name="Liu Y."/>
            <person name="Hou J."/>
            <person name="Li T.-Q."/>
            <person name="Guan C.-H."/>
            <person name="Wu X."/>
            <person name="Wu H.-Z."/>
            <person name="Ling F."/>
            <person name="Zhang R."/>
            <person name="Shi X.-G."/>
            <person name="Ren J.-P."/>
            <person name="Chen E.-F."/>
            <person name="Sun J.-M."/>
        </authorList>
    </citation>
    <scope>NUCLEOTIDE SEQUENCE</scope>
    <source>
        <strain evidence="1">Adult_tree_wgs_1</strain>
        <tissue evidence="1">Leaves</tissue>
    </source>
</reference>
<protein>
    <submittedName>
        <fullName evidence="1">Uncharacterized protein</fullName>
    </submittedName>
</protein>
<dbReference type="AlphaFoldDB" id="A0A834HB53"/>
<dbReference type="Proteomes" id="UP000626092">
    <property type="component" value="Unassembled WGS sequence"/>
</dbReference>
<dbReference type="OrthoDB" id="1636959at2759"/>
<accession>A0A834HB53</accession>
<comment type="caution">
    <text evidence="1">The sequence shown here is derived from an EMBL/GenBank/DDBJ whole genome shotgun (WGS) entry which is preliminary data.</text>
</comment>
<dbReference type="EMBL" id="WJXA01000002">
    <property type="protein sequence ID" value="KAF7150833.1"/>
    <property type="molecule type" value="Genomic_DNA"/>
</dbReference>
<sequence>MFVFFPPTALAIFCQRSGVSLSYTARAFSKALFSLAVQEPELREDIDAICFGRDWGRFSAPPPKGFFGLLGNHRVAPLFHFVMPQYEQWNFLKGKKAICVSKGKKSMLDGDLEKTVRFLQEKNVGVVIRDERELNQNRMQGEKAKAIAICGGKENAAPKMLHLKWHLMIMLYQRPNAYDVNEKEQENAFNRGGPHSFHL</sequence>
<gene>
    <name evidence="1" type="ORF">RHSIM_Rhsim02G0030400</name>
</gene>
<proteinExistence type="predicted"/>
<keyword evidence="2" id="KW-1185">Reference proteome</keyword>
<name>A0A834HB53_RHOSS</name>
<organism evidence="1 2">
    <name type="scientific">Rhododendron simsii</name>
    <name type="common">Sims's rhododendron</name>
    <dbReference type="NCBI Taxonomy" id="118357"/>
    <lineage>
        <taxon>Eukaryota</taxon>
        <taxon>Viridiplantae</taxon>
        <taxon>Streptophyta</taxon>
        <taxon>Embryophyta</taxon>
        <taxon>Tracheophyta</taxon>
        <taxon>Spermatophyta</taxon>
        <taxon>Magnoliopsida</taxon>
        <taxon>eudicotyledons</taxon>
        <taxon>Gunneridae</taxon>
        <taxon>Pentapetalae</taxon>
        <taxon>asterids</taxon>
        <taxon>Ericales</taxon>
        <taxon>Ericaceae</taxon>
        <taxon>Ericoideae</taxon>
        <taxon>Rhodoreae</taxon>
        <taxon>Rhododendron</taxon>
    </lineage>
</organism>
<evidence type="ECO:0000313" key="1">
    <source>
        <dbReference type="EMBL" id="KAF7150833.1"/>
    </source>
</evidence>